<protein>
    <recommendedName>
        <fullName evidence="2">HD domain-containing protein</fullName>
    </recommendedName>
</protein>
<comment type="caution">
    <text evidence="1">The sequence shown here is derived from an EMBL/GenBank/DDBJ whole genome shotgun (WGS) entry which is preliminary data.</text>
</comment>
<dbReference type="AlphaFoldDB" id="A0A0F9UXR2"/>
<dbReference type="SUPFAM" id="SSF109604">
    <property type="entry name" value="HD-domain/PDEase-like"/>
    <property type="match status" value="1"/>
</dbReference>
<dbReference type="EMBL" id="LAZR01000512">
    <property type="protein sequence ID" value="KKN66001.1"/>
    <property type="molecule type" value="Genomic_DNA"/>
</dbReference>
<dbReference type="Gene3D" id="1.10.3210.10">
    <property type="entry name" value="Hypothetical protein af1432"/>
    <property type="match status" value="1"/>
</dbReference>
<gene>
    <name evidence="1" type="ORF">LCGC14_0475930</name>
</gene>
<name>A0A0F9UXR2_9ZZZZ</name>
<evidence type="ECO:0008006" key="2">
    <source>
        <dbReference type="Google" id="ProtNLM"/>
    </source>
</evidence>
<accession>A0A0F9UXR2</accession>
<proteinExistence type="predicted"/>
<organism evidence="1">
    <name type="scientific">marine sediment metagenome</name>
    <dbReference type="NCBI Taxonomy" id="412755"/>
    <lineage>
        <taxon>unclassified sequences</taxon>
        <taxon>metagenomes</taxon>
        <taxon>ecological metagenomes</taxon>
    </lineage>
</organism>
<sequence length="184" mass="21053">MIDWIRTYTGKRFNVFEPTPEVIDIRDIAHALSNTCRFGGHLTEFFSVAEHCTNTASLLDKELAIYGLLHDAGEAYLTDIPTPIKHRLPNIIALERGILSCIAERFGLVEEKFYCRELKKVDWYLCVREAKKLLPQGVEGWEGCSEFGLENIGDFKMVFTNAFAPTVAEHLFLQLFQELTHEKV</sequence>
<reference evidence="1" key="1">
    <citation type="journal article" date="2015" name="Nature">
        <title>Complex archaea that bridge the gap between prokaryotes and eukaryotes.</title>
        <authorList>
            <person name="Spang A."/>
            <person name="Saw J.H."/>
            <person name="Jorgensen S.L."/>
            <person name="Zaremba-Niedzwiedzka K."/>
            <person name="Martijn J."/>
            <person name="Lind A.E."/>
            <person name="van Eijk R."/>
            <person name="Schleper C."/>
            <person name="Guy L."/>
            <person name="Ettema T.J."/>
        </authorList>
    </citation>
    <scope>NUCLEOTIDE SEQUENCE</scope>
</reference>
<evidence type="ECO:0000313" key="1">
    <source>
        <dbReference type="EMBL" id="KKN66001.1"/>
    </source>
</evidence>